<dbReference type="STRING" id="768710.DesyoDRAFT_2662"/>
<reference evidence="1 2" key="1">
    <citation type="submission" date="2011-11" db="EMBL/GenBank/DDBJ databases">
        <title>The Noncontiguous Finished genome of Desulfosporosinus youngiae DSM 17734.</title>
        <authorList>
            <consortium name="US DOE Joint Genome Institute (JGI-PGF)"/>
            <person name="Lucas S."/>
            <person name="Han J."/>
            <person name="Lapidus A."/>
            <person name="Cheng J.-F."/>
            <person name="Goodwin L."/>
            <person name="Pitluck S."/>
            <person name="Peters L."/>
            <person name="Ovchinnikova G."/>
            <person name="Lu M."/>
            <person name="Land M.L."/>
            <person name="Hauser L."/>
            <person name="Pester M."/>
            <person name="Spring S."/>
            <person name="Ollivier B."/>
            <person name="Rattei T."/>
            <person name="Klenk H.-P."/>
            <person name="Wagner M."/>
            <person name="Loy A."/>
            <person name="Woyke T.J."/>
        </authorList>
    </citation>
    <scope>NUCLEOTIDE SEQUENCE [LARGE SCALE GENOMIC DNA]</scope>
    <source>
        <strain evidence="1 2">DSM 17734</strain>
    </source>
</reference>
<gene>
    <name evidence="1" type="ORF">DesyoDRAFT_2662</name>
</gene>
<dbReference type="eggNOG" id="ENOG50347QV">
    <property type="taxonomic scope" value="Bacteria"/>
</dbReference>
<accession>H5Y447</accession>
<dbReference type="EMBL" id="CM001441">
    <property type="protein sequence ID" value="EHQ89728.1"/>
    <property type="molecule type" value="Genomic_DNA"/>
</dbReference>
<dbReference type="HOGENOM" id="CLU_2192738_0_0_9"/>
<dbReference type="RefSeq" id="WP_007783685.1">
    <property type="nucleotide sequence ID" value="NZ_CM001441.1"/>
</dbReference>
<evidence type="ECO:0000313" key="1">
    <source>
        <dbReference type="EMBL" id="EHQ89728.1"/>
    </source>
</evidence>
<protein>
    <submittedName>
        <fullName evidence="1">Uncharacterized protein</fullName>
    </submittedName>
</protein>
<sequence length="108" mass="12249">MWNRPVSLLIVQIKLPKYRGFKFPVPIWVIDEFFEALTDLAFVGELALKQIPLPSDEKAGRHWRWIKTSSPSGVIGAFHNVVKDLAGHRGLDMVDVEVGDIKVKVRIT</sequence>
<keyword evidence="2" id="KW-1185">Reference proteome</keyword>
<evidence type="ECO:0000313" key="2">
    <source>
        <dbReference type="Proteomes" id="UP000005104"/>
    </source>
</evidence>
<proteinExistence type="predicted"/>
<name>H5Y447_9FIRM</name>
<dbReference type="AlphaFoldDB" id="H5Y447"/>
<organism evidence="1 2">
    <name type="scientific">Desulfosporosinus youngiae DSM 17734</name>
    <dbReference type="NCBI Taxonomy" id="768710"/>
    <lineage>
        <taxon>Bacteria</taxon>
        <taxon>Bacillati</taxon>
        <taxon>Bacillota</taxon>
        <taxon>Clostridia</taxon>
        <taxon>Eubacteriales</taxon>
        <taxon>Desulfitobacteriaceae</taxon>
        <taxon>Desulfosporosinus</taxon>
    </lineage>
</organism>
<dbReference type="Proteomes" id="UP000005104">
    <property type="component" value="Chromosome"/>
</dbReference>